<accession>A0A517VEX5</accession>
<dbReference type="GO" id="GO:0046677">
    <property type="term" value="P:response to antibiotic"/>
    <property type="evidence" value="ECO:0007669"/>
    <property type="project" value="InterPro"/>
</dbReference>
<dbReference type="CDD" id="cd02440">
    <property type="entry name" value="AdoMet_MTases"/>
    <property type="match status" value="1"/>
</dbReference>
<dbReference type="NCBIfam" id="TIGR00080">
    <property type="entry name" value="pimt"/>
    <property type="match status" value="1"/>
</dbReference>
<feature type="region of interest" description="Disordered" evidence="8">
    <location>
        <begin position="652"/>
        <end position="671"/>
    </location>
</feature>
<dbReference type="OrthoDB" id="9810066at2"/>
<evidence type="ECO:0000313" key="11">
    <source>
        <dbReference type="Proteomes" id="UP000316855"/>
    </source>
</evidence>
<dbReference type="InterPro" id="IPR007815">
    <property type="entry name" value="Emycin_Estase"/>
</dbReference>
<sequence>MQELDFGRQREKLVESELRILGIRDEAVLHAMLSVPREEFVTPETREFAYRNVPLPIGLGQTISQPLIVALMANALELEPDEKVLEIGAGSGYAAAVLSRIAKEVYTIERHKELAEAAQDRLQNLGFNNVHVLHADGTRGWPEKAPFDAIVVAAGSPGVPAPLLEQLRIGGRLVIPVGEEKDSQNLIRVIRRDHDNFEYEELGDVRFVPLIGEAGWSEEEKIEFPSLPTKGPPRKPGLPEMIRDVAEPISSFDDLNMEPLLQRIGDARLVLIGEASHGTSEFYRMRAEITKSLIQQKQFDFVAIEADWPDAYRIHDYVTHKERDEPHDWEAFSRFPTWMWRNHEVLDFIHWLREYNLKKQSPKDRVGFFGLDLYSLFTSIECVLKYLDANDPEAAALARSRYGCLTPWEGDPALYGQAAITGKYRSCEADVTRILQEMLQRRTEAAVKDGEELFNAQLNAQLVADAEHYYRIMYYGSDDSWNHRDTHMFNTLQRLLDRSGPDSKAIVWEHNSHLGNAAATQFGKHGQLNVGQLCRETYGEAVYAIGQGTDHGTVAAASSWEAPMEIKQVRPSHPDSYERLMHLSEIDAFFLPLTKSKNPQLTTALANRRLERAIGVIYRPETERHSHYFDASLPHQFDEWIWFDETSAVQPLTTQQSKEHEPPHPFAIIDR</sequence>
<evidence type="ECO:0000313" key="10">
    <source>
        <dbReference type="EMBL" id="QDT91565.1"/>
    </source>
</evidence>
<keyword evidence="3 7" id="KW-0963">Cytoplasm</keyword>
<evidence type="ECO:0000256" key="3">
    <source>
        <dbReference type="ARBA" id="ARBA00022490"/>
    </source>
</evidence>
<dbReference type="HAMAP" id="MF_00090">
    <property type="entry name" value="PIMT"/>
    <property type="match status" value="1"/>
</dbReference>
<keyword evidence="11" id="KW-1185">Reference proteome</keyword>
<dbReference type="Gene3D" id="3.40.50.150">
    <property type="entry name" value="Vaccinia Virus protein VP39"/>
    <property type="match status" value="1"/>
</dbReference>
<reference evidence="10 11" key="1">
    <citation type="submission" date="2019-02" db="EMBL/GenBank/DDBJ databases">
        <title>Deep-cultivation of Planctomycetes and their phenomic and genomic characterization uncovers novel biology.</title>
        <authorList>
            <person name="Wiegand S."/>
            <person name="Jogler M."/>
            <person name="Boedeker C."/>
            <person name="Pinto D."/>
            <person name="Vollmers J."/>
            <person name="Rivas-Marin E."/>
            <person name="Kohn T."/>
            <person name="Peeters S.H."/>
            <person name="Heuer A."/>
            <person name="Rast P."/>
            <person name="Oberbeckmann S."/>
            <person name="Bunk B."/>
            <person name="Jeske O."/>
            <person name="Meyerdierks A."/>
            <person name="Storesund J.E."/>
            <person name="Kallscheuer N."/>
            <person name="Luecker S."/>
            <person name="Lage O.M."/>
            <person name="Pohl T."/>
            <person name="Merkel B.J."/>
            <person name="Hornburger P."/>
            <person name="Mueller R.-W."/>
            <person name="Bruemmer F."/>
            <person name="Labrenz M."/>
            <person name="Spormann A.M."/>
            <person name="Op den Camp H."/>
            <person name="Overmann J."/>
            <person name="Amann R."/>
            <person name="Jetten M.S.M."/>
            <person name="Mascher T."/>
            <person name="Medema M.H."/>
            <person name="Devos D.P."/>
            <person name="Kaster A.-K."/>
            <person name="Ovreas L."/>
            <person name="Rohde M."/>
            <person name="Galperin M.Y."/>
            <person name="Jogler C."/>
        </authorList>
    </citation>
    <scope>NUCLEOTIDE SEQUENCE [LARGE SCALE GENOMIC DNA]</scope>
    <source>
        <strain evidence="10 11">Pan161</strain>
    </source>
</reference>
<dbReference type="Pfam" id="PF05139">
    <property type="entry name" value="Erythro_esteras"/>
    <property type="match status" value="1"/>
</dbReference>
<name>A0A517VEX5_9PLAN</name>
<organism evidence="10 11">
    <name type="scientific">Gimesia algae</name>
    <dbReference type="NCBI Taxonomy" id="2527971"/>
    <lineage>
        <taxon>Bacteria</taxon>
        <taxon>Pseudomonadati</taxon>
        <taxon>Planctomycetota</taxon>
        <taxon>Planctomycetia</taxon>
        <taxon>Planctomycetales</taxon>
        <taxon>Planctomycetaceae</taxon>
        <taxon>Gimesia</taxon>
    </lineage>
</organism>
<dbReference type="KEGG" id="gax:Pan161_32240"/>
<evidence type="ECO:0000256" key="2">
    <source>
        <dbReference type="ARBA" id="ARBA00005369"/>
    </source>
</evidence>
<evidence type="ECO:0000256" key="5">
    <source>
        <dbReference type="ARBA" id="ARBA00022679"/>
    </source>
</evidence>
<dbReference type="RefSeq" id="WP_145228517.1">
    <property type="nucleotide sequence ID" value="NZ_CP036343.1"/>
</dbReference>
<dbReference type="GO" id="GO:0000179">
    <property type="term" value="F:rRNA (adenine-N6,N6-)-dimethyltransferase activity"/>
    <property type="evidence" value="ECO:0007669"/>
    <property type="project" value="InterPro"/>
</dbReference>
<dbReference type="Gene3D" id="3.30.1870.10">
    <property type="entry name" value="EreA-like, domain 2"/>
    <property type="match status" value="1"/>
</dbReference>
<protein>
    <recommendedName>
        <fullName evidence="7">Protein-L-isoaspartate O-methyltransferase</fullName>
        <ecNumber evidence="7">2.1.1.77</ecNumber>
    </recommendedName>
    <alternativeName>
        <fullName evidence="7">L-isoaspartyl protein carboxyl methyltransferase</fullName>
    </alternativeName>
    <alternativeName>
        <fullName evidence="7">Protein L-isoaspartyl methyltransferase</fullName>
    </alternativeName>
    <alternativeName>
        <fullName evidence="7">Protein-beta-aspartate methyltransferase</fullName>
        <shortName evidence="7">PIMT</shortName>
    </alternativeName>
</protein>
<feature type="compositionally biased region" description="Basic and acidic residues" evidence="8">
    <location>
        <begin position="657"/>
        <end position="671"/>
    </location>
</feature>
<feature type="domain" description="Ribosomal RNA adenine methylase transferase N-terminal" evidence="9">
    <location>
        <begin position="68"/>
        <end position="193"/>
    </location>
</feature>
<dbReference type="Gene3D" id="3.40.1660.10">
    <property type="entry name" value="EreA-like (biosynthetic domain)"/>
    <property type="match status" value="1"/>
</dbReference>
<dbReference type="InterPro" id="IPR000682">
    <property type="entry name" value="PCMT"/>
</dbReference>
<dbReference type="GO" id="GO:0004719">
    <property type="term" value="F:protein-L-isoaspartate (D-aspartate) O-methyltransferase activity"/>
    <property type="evidence" value="ECO:0007669"/>
    <property type="project" value="UniProtKB-UniRule"/>
</dbReference>
<dbReference type="InterPro" id="IPR029063">
    <property type="entry name" value="SAM-dependent_MTases_sf"/>
</dbReference>
<keyword evidence="6 7" id="KW-0949">S-adenosyl-L-methionine</keyword>
<comment type="function">
    <text evidence="7">Catalyzes the methyl esterification of L-isoaspartyl residues in peptides and proteins that result from spontaneous decomposition of normal L-aspartyl and L-asparaginyl residues. It plays a role in the repair and/or degradation of damaged proteins.</text>
</comment>
<dbReference type="InterPro" id="IPR020598">
    <property type="entry name" value="rRNA_Ade_methylase_Trfase_N"/>
</dbReference>
<dbReference type="SUPFAM" id="SSF53335">
    <property type="entry name" value="S-adenosyl-L-methionine-dependent methyltransferases"/>
    <property type="match status" value="1"/>
</dbReference>
<dbReference type="CDD" id="cd14728">
    <property type="entry name" value="Ere-like"/>
    <property type="match status" value="1"/>
</dbReference>
<dbReference type="GO" id="GO:0030091">
    <property type="term" value="P:protein repair"/>
    <property type="evidence" value="ECO:0007669"/>
    <property type="project" value="UniProtKB-UniRule"/>
</dbReference>
<keyword evidence="4 7" id="KW-0489">Methyltransferase</keyword>
<dbReference type="PANTHER" id="PTHR31299">
    <property type="entry name" value="ESTERASE, PUTATIVE (AFU_ORTHOLOGUE AFUA_1G05850)-RELATED"/>
    <property type="match status" value="1"/>
</dbReference>
<dbReference type="Pfam" id="PF01135">
    <property type="entry name" value="PCMT"/>
    <property type="match status" value="1"/>
</dbReference>
<evidence type="ECO:0000256" key="7">
    <source>
        <dbReference type="HAMAP-Rule" id="MF_00090"/>
    </source>
</evidence>
<dbReference type="FunFam" id="3.40.50.150:FF:000010">
    <property type="entry name" value="Protein-L-isoaspartate O-methyltransferase"/>
    <property type="match status" value="1"/>
</dbReference>
<comment type="similarity">
    <text evidence="2 7">Belongs to the methyltransferase superfamily. L-isoaspartyl/D-aspartyl protein methyltransferase family.</text>
</comment>
<dbReference type="GO" id="GO:0005737">
    <property type="term" value="C:cytoplasm"/>
    <property type="evidence" value="ECO:0007669"/>
    <property type="project" value="UniProtKB-SubCell"/>
</dbReference>
<keyword evidence="5 7" id="KW-0808">Transferase</keyword>
<dbReference type="EC" id="2.1.1.77" evidence="7"/>
<evidence type="ECO:0000256" key="8">
    <source>
        <dbReference type="SAM" id="MobiDB-lite"/>
    </source>
</evidence>
<feature type="active site" evidence="7">
    <location>
        <position position="64"/>
    </location>
</feature>
<comment type="catalytic activity">
    <reaction evidence="7">
        <text>[protein]-L-isoaspartate + S-adenosyl-L-methionine = [protein]-L-isoaspartate alpha-methyl ester + S-adenosyl-L-homocysteine</text>
        <dbReference type="Rhea" id="RHEA:12705"/>
        <dbReference type="Rhea" id="RHEA-COMP:12143"/>
        <dbReference type="Rhea" id="RHEA-COMP:12144"/>
        <dbReference type="ChEBI" id="CHEBI:57856"/>
        <dbReference type="ChEBI" id="CHEBI:59789"/>
        <dbReference type="ChEBI" id="CHEBI:90596"/>
        <dbReference type="ChEBI" id="CHEBI:90598"/>
        <dbReference type="EC" id="2.1.1.77"/>
    </reaction>
</comment>
<dbReference type="Gene3D" id="1.20.1440.30">
    <property type="entry name" value="Biosynthetic Protein domain"/>
    <property type="match status" value="1"/>
</dbReference>
<dbReference type="SUPFAM" id="SSF159501">
    <property type="entry name" value="EreA/ChaN-like"/>
    <property type="match status" value="1"/>
</dbReference>
<dbReference type="Proteomes" id="UP000316855">
    <property type="component" value="Chromosome"/>
</dbReference>
<dbReference type="PANTHER" id="PTHR31299:SF0">
    <property type="entry name" value="ESTERASE, PUTATIVE (AFU_ORTHOLOGUE AFUA_1G05850)-RELATED"/>
    <property type="match status" value="1"/>
</dbReference>
<proteinExistence type="inferred from homology"/>
<dbReference type="PROSITE" id="PS01279">
    <property type="entry name" value="PCMT"/>
    <property type="match status" value="1"/>
</dbReference>
<dbReference type="AlphaFoldDB" id="A0A517VEX5"/>
<evidence type="ECO:0000256" key="4">
    <source>
        <dbReference type="ARBA" id="ARBA00022603"/>
    </source>
</evidence>
<dbReference type="NCBIfam" id="NF001453">
    <property type="entry name" value="PRK00312.1"/>
    <property type="match status" value="1"/>
</dbReference>
<evidence type="ECO:0000256" key="1">
    <source>
        <dbReference type="ARBA" id="ARBA00004496"/>
    </source>
</evidence>
<comment type="subcellular location">
    <subcellularLocation>
        <location evidence="1 7">Cytoplasm</location>
    </subcellularLocation>
</comment>
<evidence type="ECO:0000259" key="9">
    <source>
        <dbReference type="SMART" id="SM00650"/>
    </source>
</evidence>
<evidence type="ECO:0000256" key="6">
    <source>
        <dbReference type="ARBA" id="ARBA00022691"/>
    </source>
</evidence>
<gene>
    <name evidence="10" type="primary">pcm_1</name>
    <name evidence="7" type="synonym">pcm</name>
    <name evidence="10" type="ORF">Pan161_32240</name>
</gene>
<dbReference type="SMART" id="SM00650">
    <property type="entry name" value="rADc"/>
    <property type="match status" value="1"/>
</dbReference>
<dbReference type="EMBL" id="CP036343">
    <property type="protein sequence ID" value="QDT91565.1"/>
    <property type="molecule type" value="Genomic_DNA"/>
</dbReference>
<dbReference type="InterPro" id="IPR052036">
    <property type="entry name" value="Hydrolase/PRTase-associated"/>
</dbReference>